<proteinExistence type="predicted"/>
<evidence type="ECO:0000313" key="1">
    <source>
        <dbReference type="EMBL" id="ROV90856.1"/>
    </source>
</evidence>
<gene>
    <name evidence="1" type="ORF">VSDG_07979</name>
</gene>
<comment type="caution">
    <text evidence="1">The sequence shown here is derived from an EMBL/GenBank/DDBJ whole genome shotgun (WGS) entry which is preliminary data.</text>
</comment>
<dbReference type="OrthoDB" id="5219619at2759"/>
<dbReference type="AlphaFoldDB" id="A0A423VIR0"/>
<protein>
    <submittedName>
        <fullName evidence="1">Uncharacterized protein</fullName>
    </submittedName>
</protein>
<organism evidence="1 2">
    <name type="scientific">Cytospora chrysosperma</name>
    <name type="common">Cytospora canker fungus</name>
    <name type="synonym">Sphaeria chrysosperma</name>
    <dbReference type="NCBI Taxonomy" id="252740"/>
    <lineage>
        <taxon>Eukaryota</taxon>
        <taxon>Fungi</taxon>
        <taxon>Dikarya</taxon>
        <taxon>Ascomycota</taxon>
        <taxon>Pezizomycotina</taxon>
        <taxon>Sordariomycetes</taxon>
        <taxon>Sordariomycetidae</taxon>
        <taxon>Diaporthales</taxon>
        <taxon>Cytosporaceae</taxon>
        <taxon>Cytospora</taxon>
    </lineage>
</organism>
<dbReference type="Proteomes" id="UP000284375">
    <property type="component" value="Unassembled WGS sequence"/>
</dbReference>
<accession>A0A423VIR0</accession>
<sequence length="149" mass="16081">MPAQEIVLSTHGAAAILAPNSKLSVNFDHGSAIITVLPSPSIIEEWIHFSIPSPPPEYPLFKDVSALFTHDRDVEVTGIELYQGDSQLLHKDDTIVTSATPYYLENPTEYGRVGVLASVRVKFLPTSSTSVRLTLVSVGVVAAAKPELI</sequence>
<dbReference type="EMBL" id="LJZO01000047">
    <property type="protein sequence ID" value="ROV90856.1"/>
    <property type="molecule type" value="Genomic_DNA"/>
</dbReference>
<evidence type="ECO:0000313" key="2">
    <source>
        <dbReference type="Proteomes" id="UP000284375"/>
    </source>
</evidence>
<reference evidence="1 2" key="1">
    <citation type="submission" date="2015-09" db="EMBL/GenBank/DDBJ databases">
        <title>Host preference determinants of Valsa canker pathogens revealed by comparative genomics.</title>
        <authorList>
            <person name="Yin Z."/>
            <person name="Huang L."/>
        </authorList>
    </citation>
    <scope>NUCLEOTIDE SEQUENCE [LARGE SCALE GENOMIC DNA]</scope>
    <source>
        <strain evidence="1 2">YSFL</strain>
    </source>
</reference>
<name>A0A423VIR0_CYTCH</name>
<keyword evidence="2" id="KW-1185">Reference proteome</keyword>